<proteinExistence type="inferred from homology"/>
<dbReference type="Proteomes" id="UP000295678">
    <property type="component" value="Unassembled WGS sequence"/>
</dbReference>
<evidence type="ECO:0000256" key="2">
    <source>
        <dbReference type="ARBA" id="ARBA00022475"/>
    </source>
</evidence>
<keyword evidence="9" id="KW-1185">Reference proteome</keyword>
<keyword evidence="4 6" id="KW-1133">Transmembrane helix</keyword>
<evidence type="ECO:0000256" key="6">
    <source>
        <dbReference type="RuleBase" id="RU366058"/>
    </source>
</evidence>
<dbReference type="Pfam" id="PF09335">
    <property type="entry name" value="VTT_dom"/>
    <property type="match status" value="1"/>
</dbReference>
<comment type="similarity">
    <text evidence="6">Belongs to the TVP38/TMEM64 family.</text>
</comment>
<name>A0A4R3MAD3_9HYPH</name>
<feature type="transmembrane region" description="Helical" evidence="6">
    <location>
        <begin position="110"/>
        <end position="136"/>
    </location>
</feature>
<feature type="domain" description="VTT" evidence="7">
    <location>
        <begin position="101"/>
        <end position="215"/>
    </location>
</feature>
<evidence type="ECO:0000256" key="1">
    <source>
        <dbReference type="ARBA" id="ARBA00004651"/>
    </source>
</evidence>
<comment type="caution">
    <text evidence="8">The sequence shown here is derived from an EMBL/GenBank/DDBJ whole genome shotgun (WGS) entry which is preliminary data.</text>
</comment>
<dbReference type="PANTHER" id="PTHR12677:SF59">
    <property type="entry name" value="GOLGI APPARATUS MEMBRANE PROTEIN TVP38-RELATED"/>
    <property type="match status" value="1"/>
</dbReference>
<feature type="transmembrane region" description="Helical" evidence="6">
    <location>
        <begin position="79"/>
        <end position="98"/>
    </location>
</feature>
<gene>
    <name evidence="8" type="ORF">EDC22_108100</name>
</gene>
<comment type="subcellular location">
    <subcellularLocation>
        <location evidence="1 6">Cell membrane</location>
        <topology evidence="1 6">Multi-pass membrane protein</topology>
    </subcellularLocation>
</comment>
<evidence type="ECO:0000256" key="3">
    <source>
        <dbReference type="ARBA" id="ARBA00022692"/>
    </source>
</evidence>
<sequence>MQSRDKVDRPPEQDPAATLDGFAAGPAVATARMARRWLPLAGVVVVAALAVWQGWHRHLTLENLLVHEATLRGLVSDNYALALAGYALAYVGLVALSLPGGLVLTLAGGFLFGWLIGGAVTVLAATIGATAIFLIARSSLGEVVARAAGPRLAGLARGFRTNALSYLLFLRLVPIFPFWLVNIAPALLGVRLSTYVVATLVGIMPGTFAFAFAGEGLHGVLAAQREAYEVCLAAARAAGAGPTATCSLSFSPGSLVTPELVAALFVLGLLALLPVVAQKGPWRRPGADGRS</sequence>
<evidence type="ECO:0000313" key="9">
    <source>
        <dbReference type="Proteomes" id="UP000295678"/>
    </source>
</evidence>
<feature type="transmembrane region" description="Helical" evidence="6">
    <location>
        <begin position="260"/>
        <end position="277"/>
    </location>
</feature>
<reference evidence="8 9" key="1">
    <citation type="submission" date="2019-03" db="EMBL/GenBank/DDBJ databases">
        <title>Genomic Encyclopedia of Type Strains, Phase IV (KMG-IV): sequencing the most valuable type-strain genomes for metagenomic binning, comparative biology and taxonomic classification.</title>
        <authorList>
            <person name="Goeker M."/>
        </authorList>
    </citation>
    <scope>NUCLEOTIDE SEQUENCE [LARGE SCALE GENOMIC DNA]</scope>
    <source>
        <strain evidence="8 9">DSM 19345</strain>
    </source>
</reference>
<dbReference type="RefSeq" id="WP_245499761.1">
    <property type="nucleotide sequence ID" value="NZ_SMAK01000008.1"/>
</dbReference>
<evidence type="ECO:0000256" key="5">
    <source>
        <dbReference type="ARBA" id="ARBA00023136"/>
    </source>
</evidence>
<organism evidence="8 9">
    <name type="scientific">Tepidamorphus gemmatus</name>
    <dbReference type="NCBI Taxonomy" id="747076"/>
    <lineage>
        <taxon>Bacteria</taxon>
        <taxon>Pseudomonadati</taxon>
        <taxon>Pseudomonadota</taxon>
        <taxon>Alphaproteobacteria</taxon>
        <taxon>Hyphomicrobiales</taxon>
        <taxon>Tepidamorphaceae</taxon>
        <taxon>Tepidamorphus</taxon>
    </lineage>
</organism>
<feature type="transmembrane region" description="Helical" evidence="6">
    <location>
        <begin position="192"/>
        <end position="213"/>
    </location>
</feature>
<dbReference type="AlphaFoldDB" id="A0A4R3MAD3"/>
<dbReference type="GO" id="GO:0005886">
    <property type="term" value="C:plasma membrane"/>
    <property type="evidence" value="ECO:0007669"/>
    <property type="project" value="UniProtKB-SubCell"/>
</dbReference>
<feature type="transmembrane region" description="Helical" evidence="6">
    <location>
        <begin position="163"/>
        <end position="180"/>
    </location>
</feature>
<evidence type="ECO:0000259" key="7">
    <source>
        <dbReference type="Pfam" id="PF09335"/>
    </source>
</evidence>
<accession>A0A4R3MAD3</accession>
<dbReference type="EMBL" id="SMAK01000008">
    <property type="protein sequence ID" value="TCT08787.1"/>
    <property type="molecule type" value="Genomic_DNA"/>
</dbReference>
<feature type="transmembrane region" description="Helical" evidence="6">
    <location>
        <begin position="37"/>
        <end position="55"/>
    </location>
</feature>
<dbReference type="InterPro" id="IPR015414">
    <property type="entry name" value="TMEM64"/>
</dbReference>
<keyword evidence="3 6" id="KW-0812">Transmembrane</keyword>
<dbReference type="PANTHER" id="PTHR12677">
    <property type="entry name" value="GOLGI APPARATUS MEMBRANE PROTEIN TVP38-RELATED"/>
    <property type="match status" value="1"/>
</dbReference>
<evidence type="ECO:0000256" key="4">
    <source>
        <dbReference type="ARBA" id="ARBA00022989"/>
    </source>
</evidence>
<protein>
    <recommendedName>
        <fullName evidence="6">TVP38/TMEM64 family membrane protein</fullName>
    </recommendedName>
</protein>
<evidence type="ECO:0000313" key="8">
    <source>
        <dbReference type="EMBL" id="TCT08787.1"/>
    </source>
</evidence>
<keyword evidence="2 6" id="KW-1003">Cell membrane</keyword>
<keyword evidence="5 6" id="KW-0472">Membrane</keyword>
<dbReference type="InterPro" id="IPR032816">
    <property type="entry name" value="VTT_dom"/>
</dbReference>